<evidence type="ECO:0000256" key="1">
    <source>
        <dbReference type="SAM" id="Phobius"/>
    </source>
</evidence>
<dbReference type="AlphaFoldDB" id="A0A0D1LZS5"/>
<proteinExistence type="predicted"/>
<dbReference type="EMBL" id="JWHU01000010">
    <property type="protein sequence ID" value="KIU21306.1"/>
    <property type="molecule type" value="Genomic_DNA"/>
</dbReference>
<dbReference type="Proteomes" id="UP000032287">
    <property type="component" value="Unassembled WGS sequence"/>
</dbReference>
<evidence type="ECO:0000313" key="3">
    <source>
        <dbReference type="EMBL" id="KIU21306.1"/>
    </source>
</evidence>
<evidence type="ECO:0000313" key="2">
    <source>
        <dbReference type="EMBL" id="KIU20493.1"/>
    </source>
</evidence>
<evidence type="ECO:0000313" key="6">
    <source>
        <dbReference type="Proteomes" id="UP000032289"/>
    </source>
</evidence>
<keyword evidence="1" id="KW-1133">Transmembrane helix</keyword>
<evidence type="ECO:0000313" key="7">
    <source>
        <dbReference type="Proteomes" id="UP000193588"/>
    </source>
</evidence>
<dbReference type="KEGG" id="wcb:AO080_07165"/>
<feature type="transmembrane region" description="Helical" evidence="1">
    <location>
        <begin position="30"/>
        <end position="47"/>
    </location>
</feature>
<dbReference type="EMBL" id="JWHT01000059">
    <property type="protein sequence ID" value="KIU20493.1"/>
    <property type="molecule type" value="Genomic_DNA"/>
</dbReference>
<reference evidence="4 7" key="2">
    <citation type="submission" date="2017-04" db="EMBL/GenBank/DDBJ databases">
        <title>The genome sequence of Weissella cibaria isolated from wild Drosophila.</title>
        <authorList>
            <person name="Ricks N.J."/>
            <person name="Carroll C."/>
            <person name="Walters A."/>
            <person name="Newell P.D."/>
            <person name="Chaston J.M."/>
        </authorList>
    </citation>
    <scope>NUCLEOTIDE SEQUENCE [LARGE SCALE GENOMIC DNA]</scope>
    <source>
        <strain evidence="4 7">DmW_103</strain>
    </source>
</reference>
<evidence type="ECO:0000313" key="5">
    <source>
        <dbReference type="Proteomes" id="UP000032287"/>
    </source>
</evidence>
<keyword evidence="1" id="KW-0472">Membrane</keyword>
<keyword evidence="1" id="KW-0812">Transmembrane</keyword>
<reference evidence="3 6" key="1">
    <citation type="journal article" date="2015" name="Microbiology (Mosc.)">
        <title>Genomics of the Weissella cibaria species with an examination of its metabolic traits.</title>
        <authorList>
            <person name="Lynch K.M."/>
            <person name="Lucid A."/>
            <person name="Arendt E.K."/>
            <person name="Sleator R.D."/>
            <person name="Lucey B."/>
            <person name="Coffey A."/>
        </authorList>
    </citation>
    <scope>NUCLEOTIDE SEQUENCE [LARGE SCALE GENOMIC DNA]</scope>
    <source>
        <strain evidence="2 6">AB3b</strain>
        <strain evidence="3">MG1</strain>
    </source>
</reference>
<name>A0A0D1LZS5_9LACO</name>
<keyword evidence="5" id="KW-1185">Reference proteome</keyword>
<organism evidence="3 5">
    <name type="scientific">Weissella cibaria</name>
    <dbReference type="NCBI Taxonomy" id="137591"/>
    <lineage>
        <taxon>Bacteria</taxon>
        <taxon>Bacillati</taxon>
        <taxon>Bacillota</taxon>
        <taxon>Bacilli</taxon>
        <taxon>Lactobacillales</taxon>
        <taxon>Lactobacillaceae</taxon>
        <taxon>Weissella</taxon>
    </lineage>
</organism>
<dbReference type="STRING" id="137591.AO080_07165"/>
<dbReference type="EMBL" id="NDXJ01000017">
    <property type="protein sequence ID" value="OSP88600.1"/>
    <property type="molecule type" value="Genomic_DNA"/>
</dbReference>
<gene>
    <name evidence="2" type="ORF">ab3b_02172</name>
    <name evidence="4" type="ORF">B9D04_10565</name>
    <name evidence="3" type="ORF">QX99_00766</name>
</gene>
<dbReference type="RefSeq" id="WP_010369668.1">
    <property type="nucleotide sequence ID" value="NZ_BJEF01000012.1"/>
</dbReference>
<comment type="caution">
    <text evidence="3">The sequence shown here is derived from an EMBL/GenBank/DDBJ whole genome shotgun (WGS) entry which is preliminary data.</text>
</comment>
<dbReference type="PATRIC" id="fig|137591.24.peg.2121"/>
<dbReference type="OrthoDB" id="9865583at2"/>
<dbReference type="Proteomes" id="UP000032289">
    <property type="component" value="Unassembled WGS sequence"/>
</dbReference>
<feature type="transmembrane region" description="Helical" evidence="1">
    <location>
        <begin position="6"/>
        <end position="23"/>
    </location>
</feature>
<evidence type="ECO:0000313" key="4">
    <source>
        <dbReference type="EMBL" id="OSP88600.1"/>
    </source>
</evidence>
<dbReference type="GeneID" id="66962189"/>
<dbReference type="Proteomes" id="UP000193588">
    <property type="component" value="Unassembled WGS sequence"/>
</dbReference>
<sequence>MMPLSLFILAAIVAVIGMIFYNTKSDAKSRFPILIGVIAIVAGLFFVPKQQLEAGTTPIVKTIFGTRAAANWQANWSTSEQQSGWLKVQVLDKHNKVVKTIKQTNTNVINVADIPDGGMVKVSETTEK</sequence>
<protein>
    <submittedName>
        <fullName evidence="3">Uncharacterized protein</fullName>
    </submittedName>
</protein>
<accession>A0A0D1LZS5</accession>